<name>A0AAW1KSJ8_SAPOF</name>
<dbReference type="FunFam" id="3.60.15.10:FF:000027">
    <property type="entry name" value="DNA ligase 6"/>
    <property type="match status" value="1"/>
</dbReference>
<protein>
    <recommendedName>
        <fullName evidence="7">SAM domain-containing protein</fullName>
    </recommendedName>
</protein>
<reference evidence="8 9" key="1">
    <citation type="submission" date="2024-03" db="EMBL/GenBank/DDBJ databases">
        <title>WGS assembly of Saponaria officinalis var. Norfolk2.</title>
        <authorList>
            <person name="Jenkins J."/>
            <person name="Shu S."/>
            <person name="Grimwood J."/>
            <person name="Barry K."/>
            <person name="Goodstein D."/>
            <person name="Schmutz J."/>
            <person name="Leebens-Mack J."/>
            <person name="Osbourn A."/>
        </authorList>
    </citation>
    <scope>NUCLEOTIDE SEQUENCE [LARGE SCALE GENOMIC DNA]</scope>
    <source>
        <strain evidence="9">cv. Norfolk2</strain>
        <strain evidence="8">JIC</strain>
        <tissue evidence="8">Leaf</tissue>
    </source>
</reference>
<dbReference type="CDD" id="cd09487">
    <property type="entry name" value="SAM_superfamily"/>
    <property type="match status" value="1"/>
</dbReference>
<dbReference type="SUPFAM" id="SSF47769">
    <property type="entry name" value="SAM/Pointed domain"/>
    <property type="match status" value="1"/>
</dbReference>
<evidence type="ECO:0000256" key="4">
    <source>
        <dbReference type="ARBA" id="ARBA00023204"/>
    </source>
</evidence>
<evidence type="ECO:0000256" key="5">
    <source>
        <dbReference type="ARBA" id="ARBA00023242"/>
    </source>
</evidence>
<dbReference type="SMART" id="SM00454">
    <property type="entry name" value="SAM"/>
    <property type="match status" value="1"/>
</dbReference>
<evidence type="ECO:0000256" key="1">
    <source>
        <dbReference type="ARBA" id="ARBA00004123"/>
    </source>
</evidence>
<keyword evidence="4" id="KW-0234">DNA repair</keyword>
<dbReference type="InterPro" id="IPR011084">
    <property type="entry name" value="DRMBL"/>
</dbReference>
<evidence type="ECO:0000256" key="2">
    <source>
        <dbReference type="ARBA" id="ARBA00010304"/>
    </source>
</evidence>
<evidence type="ECO:0000313" key="9">
    <source>
        <dbReference type="Proteomes" id="UP001443914"/>
    </source>
</evidence>
<dbReference type="Proteomes" id="UP001443914">
    <property type="component" value="Unassembled WGS sequence"/>
</dbReference>
<dbReference type="EMBL" id="JBDFQZ010000005">
    <property type="protein sequence ID" value="KAK9725163.1"/>
    <property type="molecule type" value="Genomic_DNA"/>
</dbReference>
<dbReference type="Gene3D" id="1.10.150.50">
    <property type="entry name" value="Transcription Factor, Ets-1"/>
    <property type="match status" value="1"/>
</dbReference>
<dbReference type="InterPro" id="IPR013761">
    <property type="entry name" value="SAM/pointed_sf"/>
</dbReference>
<dbReference type="GO" id="GO:0003684">
    <property type="term" value="F:damaged DNA binding"/>
    <property type="evidence" value="ECO:0007669"/>
    <property type="project" value="TreeGrafter"/>
</dbReference>
<keyword evidence="9" id="KW-1185">Reference proteome</keyword>
<feature type="compositionally biased region" description="Polar residues" evidence="6">
    <location>
        <begin position="410"/>
        <end position="419"/>
    </location>
</feature>
<dbReference type="InterPro" id="IPR036866">
    <property type="entry name" value="RibonucZ/Hydroxyglut_hydro"/>
</dbReference>
<sequence>MIGEKRRKVVLGSFSDNNSETPMIASLTTSRKPISHTGKENVSSFSVTDEGIGVVGGTFRQIDVRSYRLEQTQIKNHCLSQIDSSSVYENARLDSQWTETCGSSGLDELDSEILESSGLAELDAEILGTNSVAEVDAEIPGNSGETELNSGIVGSGSASICEADYKKSSCGSYGVHLRESRSIESRLLSSSFARNGDGQGENDSGIDEEDADDDDEDFESTQFDVLMELCEGENEFKCRESVPMLSCPLCGIDISEMNEESRQFHANECIDKSVAPKETSPIEMVKQSPQSSHNPSVQCSTKPVDETRVIKWLHSLGLAKYESAFIQQEIDWESLQCLTEKDLITMGITALGPRKKIMQSIQELKEGESNSTKQRNADYEHTADAAKNISTNKLITDFFSSPFSHRKKNPTSSGQQQTGKPKPEPRPKQVTARKTVKNGKRKDVPPWCIVPGTPFRVDAFRYLRSDCSHWFLTHFHIDHYQGLTKSFSYGKIYCSMITARLINTKIGIPWEKIEVVPLNHKINVSGVDVTCYDANHCPGAIMLLFEPPNGQPVLHTGDFRFDEAMTTIPELKRCQIHTLILDTTYCNPQYDFPKQEEVIQFVIEAIQAESFNPKTLFLIGSYTIGKERLFLEVARVLQRKIYVPVAKLRLLECLGLPAQDMQWFTLNDNESNIHVVPMWTIASFKRLKQLSYQYAGKASLIVAFSPTGWTQGKGKQSARRKRQQGTIIRYEVPYSEHCSFEELKEFTKFISPVRIIPSVNNEGEVSSKAMTEFLLS</sequence>
<dbReference type="FunFam" id="3.40.50.12650:FF:000001">
    <property type="entry name" value="DNA cross-link repair 1A"/>
    <property type="match status" value="1"/>
</dbReference>
<gene>
    <name evidence="8" type="ORF">RND81_05G126600</name>
</gene>
<keyword evidence="3" id="KW-0227">DNA damage</keyword>
<proteinExistence type="inferred from homology"/>
<evidence type="ECO:0000313" key="8">
    <source>
        <dbReference type="EMBL" id="KAK9725162.1"/>
    </source>
</evidence>
<dbReference type="GO" id="GO:0005634">
    <property type="term" value="C:nucleus"/>
    <property type="evidence" value="ECO:0007669"/>
    <property type="project" value="UniProtKB-SubCell"/>
</dbReference>
<evidence type="ECO:0000259" key="7">
    <source>
        <dbReference type="PROSITE" id="PS50105"/>
    </source>
</evidence>
<dbReference type="PANTHER" id="PTHR23240:SF6">
    <property type="entry name" value="DNA CROSS-LINK REPAIR 1A PROTEIN"/>
    <property type="match status" value="1"/>
</dbReference>
<dbReference type="PANTHER" id="PTHR23240">
    <property type="entry name" value="DNA CROSS-LINK REPAIR PROTEIN PSO2/SNM1-RELATED"/>
    <property type="match status" value="1"/>
</dbReference>
<dbReference type="Gene3D" id="3.60.15.10">
    <property type="entry name" value="Ribonuclease Z/Hydroxyacylglutathione hydrolase-like"/>
    <property type="match status" value="1"/>
</dbReference>
<accession>A0AAW1KSJ8</accession>
<dbReference type="AlphaFoldDB" id="A0AAW1KSJ8"/>
<dbReference type="GO" id="GO:0035312">
    <property type="term" value="F:5'-3' DNA exonuclease activity"/>
    <property type="evidence" value="ECO:0007669"/>
    <property type="project" value="TreeGrafter"/>
</dbReference>
<comment type="subcellular location">
    <subcellularLocation>
        <location evidence="1">Nucleus</location>
    </subcellularLocation>
</comment>
<keyword evidence="5" id="KW-0539">Nucleus</keyword>
<comment type="caution">
    <text evidence="8">The sequence shown here is derived from an EMBL/GenBank/DDBJ whole genome shotgun (WGS) entry which is preliminary data.</text>
</comment>
<dbReference type="EMBL" id="JBDFQZ010000005">
    <property type="protein sequence ID" value="KAK9725162.1"/>
    <property type="molecule type" value="Genomic_DNA"/>
</dbReference>
<feature type="domain" description="SAM" evidence="7">
    <location>
        <begin position="304"/>
        <end position="367"/>
    </location>
</feature>
<evidence type="ECO:0000256" key="3">
    <source>
        <dbReference type="ARBA" id="ARBA00022763"/>
    </source>
</evidence>
<dbReference type="Pfam" id="PF07522">
    <property type="entry name" value="DRMBL"/>
    <property type="match status" value="1"/>
</dbReference>
<feature type="region of interest" description="Disordered" evidence="6">
    <location>
        <begin position="190"/>
        <end position="217"/>
    </location>
</feature>
<dbReference type="GO" id="GO:0006303">
    <property type="term" value="P:double-strand break repair via nonhomologous end joining"/>
    <property type="evidence" value="ECO:0007669"/>
    <property type="project" value="TreeGrafter"/>
</dbReference>
<feature type="compositionally biased region" description="Acidic residues" evidence="6">
    <location>
        <begin position="204"/>
        <end position="217"/>
    </location>
</feature>
<comment type="similarity">
    <text evidence="2">Belongs to the DNA repair metallo-beta-lactamase (DRMBL) family.</text>
</comment>
<dbReference type="SUPFAM" id="SSF56281">
    <property type="entry name" value="Metallo-hydrolase/oxidoreductase"/>
    <property type="match status" value="1"/>
</dbReference>
<dbReference type="InterPro" id="IPR001660">
    <property type="entry name" value="SAM"/>
</dbReference>
<dbReference type="PROSITE" id="PS50105">
    <property type="entry name" value="SAM_DOMAIN"/>
    <property type="match status" value="1"/>
</dbReference>
<dbReference type="CDD" id="cd16273">
    <property type="entry name" value="SNM1A-1C-like_MBL-fold"/>
    <property type="match status" value="1"/>
</dbReference>
<dbReference type="Pfam" id="PF00536">
    <property type="entry name" value="SAM_1"/>
    <property type="match status" value="1"/>
</dbReference>
<evidence type="ECO:0000256" key="6">
    <source>
        <dbReference type="SAM" id="MobiDB-lite"/>
    </source>
</evidence>
<dbReference type="GO" id="GO:0036297">
    <property type="term" value="P:interstrand cross-link repair"/>
    <property type="evidence" value="ECO:0007669"/>
    <property type="project" value="TreeGrafter"/>
</dbReference>
<feature type="region of interest" description="Disordered" evidence="6">
    <location>
        <begin position="402"/>
        <end position="439"/>
    </location>
</feature>
<organism evidence="8 9">
    <name type="scientific">Saponaria officinalis</name>
    <name type="common">Common soapwort</name>
    <name type="synonym">Lychnis saponaria</name>
    <dbReference type="NCBI Taxonomy" id="3572"/>
    <lineage>
        <taxon>Eukaryota</taxon>
        <taxon>Viridiplantae</taxon>
        <taxon>Streptophyta</taxon>
        <taxon>Embryophyta</taxon>
        <taxon>Tracheophyta</taxon>
        <taxon>Spermatophyta</taxon>
        <taxon>Magnoliopsida</taxon>
        <taxon>eudicotyledons</taxon>
        <taxon>Gunneridae</taxon>
        <taxon>Pentapetalae</taxon>
        <taxon>Caryophyllales</taxon>
        <taxon>Caryophyllaceae</taxon>
        <taxon>Caryophylleae</taxon>
        <taxon>Saponaria</taxon>
    </lineage>
</organism>
<dbReference type="Gene3D" id="3.40.50.12650">
    <property type="match status" value="1"/>
</dbReference>